<keyword evidence="3" id="KW-1185">Reference proteome</keyword>
<dbReference type="GO" id="GO:0005524">
    <property type="term" value="F:ATP binding"/>
    <property type="evidence" value="ECO:0007669"/>
    <property type="project" value="UniProtKB-KW"/>
</dbReference>
<dbReference type="EMBL" id="VOKX01000029">
    <property type="protein sequence ID" value="KAB7844437.1"/>
    <property type="molecule type" value="Genomic_DNA"/>
</dbReference>
<dbReference type="PANTHER" id="PTHR47691:SF3">
    <property type="entry name" value="HTH-TYPE TRANSCRIPTIONAL REGULATOR RV0890C-RELATED"/>
    <property type="match status" value="1"/>
</dbReference>
<dbReference type="SUPFAM" id="SSF52540">
    <property type="entry name" value="P-loop containing nucleoside triphosphate hydrolases"/>
    <property type="match status" value="1"/>
</dbReference>
<name>A0A5N5W7C9_STRMB</name>
<accession>A0A5N5W7C9</accession>
<organism evidence="2 3">
    <name type="scientific">Streptomyces mobaraensis</name>
    <name type="common">Streptoverticillium mobaraense</name>
    <dbReference type="NCBI Taxonomy" id="35621"/>
    <lineage>
        <taxon>Bacteria</taxon>
        <taxon>Bacillati</taxon>
        <taxon>Actinomycetota</taxon>
        <taxon>Actinomycetes</taxon>
        <taxon>Kitasatosporales</taxon>
        <taxon>Streptomycetaceae</taxon>
        <taxon>Streptomyces</taxon>
    </lineage>
</organism>
<dbReference type="SUPFAM" id="SSF48452">
    <property type="entry name" value="TPR-like"/>
    <property type="match status" value="1"/>
</dbReference>
<protein>
    <submittedName>
        <fullName evidence="2">ATP-binding protein</fullName>
    </submittedName>
</protein>
<evidence type="ECO:0000313" key="2">
    <source>
        <dbReference type="EMBL" id="KAB7844437.1"/>
    </source>
</evidence>
<keyword evidence="2" id="KW-0067">ATP-binding</keyword>
<dbReference type="InterPro" id="IPR027417">
    <property type="entry name" value="P-loop_NTPase"/>
</dbReference>
<keyword evidence="2" id="KW-0547">Nucleotide-binding</keyword>
<gene>
    <name evidence="2" type="ORF">FRZ00_16210</name>
</gene>
<evidence type="ECO:0000256" key="1">
    <source>
        <dbReference type="SAM" id="MobiDB-lite"/>
    </source>
</evidence>
<dbReference type="AlphaFoldDB" id="A0A5N5W7C9"/>
<comment type="caution">
    <text evidence="2">The sequence shown here is derived from an EMBL/GenBank/DDBJ whole genome shotgun (WGS) entry which is preliminary data.</text>
</comment>
<feature type="compositionally biased region" description="Basic and acidic residues" evidence="1">
    <location>
        <begin position="357"/>
        <end position="368"/>
    </location>
</feature>
<evidence type="ECO:0000313" key="3">
    <source>
        <dbReference type="Proteomes" id="UP000327000"/>
    </source>
</evidence>
<dbReference type="RefSeq" id="WP_152263952.1">
    <property type="nucleotide sequence ID" value="NZ_VOKX01000029.1"/>
</dbReference>
<dbReference type="OrthoDB" id="3861774at2"/>
<dbReference type="Proteomes" id="UP000327000">
    <property type="component" value="Unassembled WGS sequence"/>
</dbReference>
<dbReference type="PANTHER" id="PTHR47691">
    <property type="entry name" value="REGULATOR-RELATED"/>
    <property type="match status" value="1"/>
</dbReference>
<dbReference type="Gene3D" id="3.40.50.300">
    <property type="entry name" value="P-loop containing nucleotide triphosphate hydrolases"/>
    <property type="match status" value="1"/>
</dbReference>
<proteinExistence type="predicted"/>
<feature type="region of interest" description="Disordered" evidence="1">
    <location>
        <begin position="357"/>
        <end position="377"/>
    </location>
</feature>
<dbReference type="Gene3D" id="1.25.40.10">
    <property type="entry name" value="Tetratricopeptide repeat domain"/>
    <property type="match status" value="1"/>
</dbReference>
<dbReference type="PRINTS" id="PR00364">
    <property type="entry name" value="DISEASERSIST"/>
</dbReference>
<reference evidence="2 3" key="1">
    <citation type="journal article" date="2019" name="Microb. Cell Fact.">
        <title>Exploring novel herbicidin analogues by transcriptional regulator overexpression and MS/MS molecular networking.</title>
        <authorList>
            <person name="Shi Y."/>
            <person name="Gu R."/>
            <person name="Li Y."/>
            <person name="Wang X."/>
            <person name="Ren W."/>
            <person name="Li X."/>
            <person name="Wang L."/>
            <person name="Xie Y."/>
            <person name="Hong B."/>
        </authorList>
    </citation>
    <scope>NUCLEOTIDE SEQUENCE [LARGE SCALE GENOMIC DNA]</scope>
    <source>
        <strain evidence="2 3">US-43</strain>
    </source>
</reference>
<dbReference type="InterPro" id="IPR011990">
    <property type="entry name" value="TPR-like_helical_dom_sf"/>
</dbReference>
<dbReference type="GO" id="GO:0043531">
    <property type="term" value="F:ADP binding"/>
    <property type="evidence" value="ECO:0007669"/>
    <property type="project" value="InterPro"/>
</dbReference>
<sequence>MADDTYNSVDGQAQLGAVVQARDIGAVHHHVHAAPPPPPAVPFQLPPAVAHFEDRRDEQERILRELDGRSGGGGGPLVVALTGIGGVGKTALGFHVARRISDRFPDGVLYVDLDDLRRDGVVEVADALGELLSGLGVAPAWLHRSFAGRSKQYWTLTRGKRLLVVVDNARFGNEVLPLLPSSGDGLVIATSQGRLHDLDGVAALEVPMRPLAVEDAVRLLRHIVDDARLAEEPDAVVELARGCGGLPAALHVAGRWIRSHRRRSLSRLVADLSAELHEKGIPMVEAVWDAAYAGLGPEAARLYRLLPEFPAPVVTVPAAASLLGDDVPSAEDALDELEGAGLLESRPEGPRIHDLLRGHAERRSREEDPAGGGRQGARERLVRWYRRQASRADLLAAGPRMTFAEPGPDLPGVPDVEFGGKAEALRWLESQRLALYGCVRIAYECGMDEDAWALCEPLWTHFLDHPHYADITDAFGRGLAAAQRLEHLPATIRMRCQLARPLWEQERYEEAAEQLRHAVSAAGALGESEKERKLKASVVEFRGKLASVQGDWASAVADFESARRQHEAIGNAYGVLLQTHLLGCAALGAGEYGRAVELLTEAHRMAVEQDRVRMTARTGFELGRALRRAGRPAEAVALVRAALDNARERGATSDEARVLGELARLADEMGETEAAEGHRAAARLLAERCGGLPGADGGA</sequence>